<dbReference type="PRINTS" id="PR00625">
    <property type="entry name" value="JDOMAIN"/>
</dbReference>
<dbReference type="EMBL" id="JAEHOD010000001">
    <property type="protein sequence ID" value="KAG2454983.1"/>
    <property type="molecule type" value="Genomic_DNA"/>
</dbReference>
<dbReference type="PANTHER" id="PTHR43096">
    <property type="entry name" value="DNAJ HOMOLOG 1, MITOCHONDRIAL-RELATED"/>
    <property type="match status" value="1"/>
</dbReference>
<dbReference type="GO" id="GO:0042026">
    <property type="term" value="P:protein refolding"/>
    <property type="evidence" value="ECO:0007669"/>
    <property type="project" value="TreeGrafter"/>
</dbReference>
<evidence type="ECO:0000313" key="4">
    <source>
        <dbReference type="Proteomes" id="UP000613740"/>
    </source>
</evidence>
<feature type="region of interest" description="Disordered" evidence="1">
    <location>
        <begin position="166"/>
        <end position="206"/>
    </location>
</feature>
<feature type="region of interest" description="Disordered" evidence="1">
    <location>
        <begin position="220"/>
        <end position="294"/>
    </location>
</feature>
<dbReference type="Proteomes" id="UP000613740">
    <property type="component" value="Unassembled WGS sequence"/>
</dbReference>
<keyword evidence="4" id="KW-1185">Reference proteome</keyword>
<gene>
    <name evidence="3" type="ORF">HYH02_000809</name>
</gene>
<dbReference type="InterPro" id="IPR018253">
    <property type="entry name" value="DnaJ_domain_CS"/>
</dbReference>
<comment type="caution">
    <text evidence="3">The sequence shown here is derived from an EMBL/GenBank/DDBJ whole genome shotgun (WGS) entry which is preliminary data.</text>
</comment>
<dbReference type="OrthoDB" id="445556at2759"/>
<feature type="compositionally biased region" description="Low complexity" evidence="1">
    <location>
        <begin position="333"/>
        <end position="360"/>
    </location>
</feature>
<feature type="compositionally biased region" description="Basic residues" evidence="1">
    <location>
        <begin position="361"/>
        <end position="373"/>
    </location>
</feature>
<dbReference type="SMART" id="SM00271">
    <property type="entry name" value="DnaJ"/>
    <property type="match status" value="1"/>
</dbReference>
<evidence type="ECO:0000313" key="3">
    <source>
        <dbReference type="EMBL" id="KAG2454983.1"/>
    </source>
</evidence>
<organism evidence="3 4">
    <name type="scientific">Chlamydomonas schloesseri</name>
    <dbReference type="NCBI Taxonomy" id="2026947"/>
    <lineage>
        <taxon>Eukaryota</taxon>
        <taxon>Viridiplantae</taxon>
        <taxon>Chlorophyta</taxon>
        <taxon>core chlorophytes</taxon>
        <taxon>Chlorophyceae</taxon>
        <taxon>CS clade</taxon>
        <taxon>Chlamydomonadales</taxon>
        <taxon>Chlamydomonadaceae</taxon>
        <taxon>Chlamydomonas</taxon>
    </lineage>
</organism>
<dbReference type="CDD" id="cd06257">
    <property type="entry name" value="DnaJ"/>
    <property type="match status" value="1"/>
</dbReference>
<dbReference type="SUPFAM" id="SSF46565">
    <property type="entry name" value="Chaperone J-domain"/>
    <property type="match status" value="1"/>
</dbReference>
<protein>
    <recommendedName>
        <fullName evidence="2">J domain-containing protein</fullName>
    </recommendedName>
</protein>
<feature type="compositionally biased region" description="Low complexity" evidence="1">
    <location>
        <begin position="177"/>
        <end position="206"/>
    </location>
</feature>
<feature type="domain" description="J" evidence="2">
    <location>
        <begin position="35"/>
        <end position="100"/>
    </location>
</feature>
<feature type="region of interest" description="Disordered" evidence="1">
    <location>
        <begin position="317"/>
        <end position="373"/>
    </location>
</feature>
<proteinExistence type="predicted"/>
<feature type="region of interest" description="Disordered" evidence="1">
    <location>
        <begin position="117"/>
        <end position="152"/>
    </location>
</feature>
<feature type="compositionally biased region" description="Low complexity" evidence="1">
    <location>
        <begin position="245"/>
        <end position="260"/>
    </location>
</feature>
<dbReference type="GO" id="GO:0051082">
    <property type="term" value="F:unfolded protein binding"/>
    <property type="evidence" value="ECO:0007669"/>
    <property type="project" value="TreeGrafter"/>
</dbReference>
<evidence type="ECO:0000259" key="2">
    <source>
        <dbReference type="PROSITE" id="PS50076"/>
    </source>
</evidence>
<reference evidence="3" key="1">
    <citation type="journal article" date="2020" name="bioRxiv">
        <title>Comparative genomics of Chlamydomonas.</title>
        <authorList>
            <person name="Craig R.J."/>
            <person name="Hasan A.R."/>
            <person name="Ness R.W."/>
            <person name="Keightley P.D."/>
        </authorList>
    </citation>
    <scope>NUCLEOTIDE SEQUENCE</scope>
    <source>
        <strain evidence="3">CCAP 11/173</strain>
    </source>
</reference>
<dbReference type="AlphaFoldDB" id="A0A835WXI3"/>
<dbReference type="Gene3D" id="1.10.287.110">
    <property type="entry name" value="DnaJ domain"/>
    <property type="match status" value="1"/>
</dbReference>
<dbReference type="Pfam" id="PF00226">
    <property type="entry name" value="DnaJ"/>
    <property type="match status" value="1"/>
</dbReference>
<accession>A0A835WXI3</accession>
<name>A0A835WXI3_9CHLO</name>
<sequence length="373" mass="39319">MRSFAAQRGAALSAPRHGARGRATCVAVHCSTSRCYYRVLGVSPAASGDEIKAAFRKLAKEKHPDVAGHTPAANEEFKAVKTAWDVLGNMDSKAQYDGELRAAAAVKKAAAAAAAATARSRAAHHRPATRSPAEWGVPSKPPPPVPAGARHMRTEHEAAGPQFVSFMGVTHPQPPHGAGHAGQSAAGTTTAAAMSSARPNAASTASTSAATSASASASATASARGSHSPPGSAGAWWAHWPPQRDPQQPHADAQHAAAAAGHTVRSRQAATKSRRVVRSFHPVDEGPAHPMPAGASRMRMDTEDESFVSFVGVHAHPNQPEQEWQPGHRDHVAQLAQLRRQQQSQPPQQQSVHQPQSPHQAPHHAQHRPHLQR</sequence>
<evidence type="ECO:0000256" key="1">
    <source>
        <dbReference type="SAM" id="MobiDB-lite"/>
    </source>
</evidence>
<dbReference type="InterPro" id="IPR036869">
    <property type="entry name" value="J_dom_sf"/>
</dbReference>
<dbReference type="PROSITE" id="PS50076">
    <property type="entry name" value="DNAJ_2"/>
    <property type="match status" value="1"/>
</dbReference>
<dbReference type="GO" id="GO:0005737">
    <property type="term" value="C:cytoplasm"/>
    <property type="evidence" value="ECO:0007669"/>
    <property type="project" value="TreeGrafter"/>
</dbReference>
<dbReference type="InterPro" id="IPR001623">
    <property type="entry name" value="DnaJ_domain"/>
</dbReference>
<dbReference type="PANTHER" id="PTHR43096:SF58">
    <property type="entry name" value="CHAPERONE DNAJ-DOMAIN SUPERFAMILY PROTEIN"/>
    <property type="match status" value="1"/>
</dbReference>
<dbReference type="PROSITE" id="PS00636">
    <property type="entry name" value="DNAJ_1"/>
    <property type="match status" value="1"/>
</dbReference>